<dbReference type="AlphaFoldDB" id="R4XE38"/>
<dbReference type="Proteomes" id="UP000013776">
    <property type="component" value="Unassembled WGS sequence"/>
</dbReference>
<comment type="caution">
    <text evidence="1">The sequence shown here is derived from an EMBL/GenBank/DDBJ whole genome shotgun (WGS) entry which is preliminary data.</text>
</comment>
<reference evidence="1 2" key="1">
    <citation type="journal article" date="2013" name="MBio">
        <title>Genome sequencing of the plant pathogen Taphrina deformans, the causal agent of peach leaf curl.</title>
        <authorList>
            <person name="Cisse O.H."/>
            <person name="Almeida J.M.G.C.F."/>
            <person name="Fonseca A."/>
            <person name="Kumar A.A."/>
            <person name="Salojaervi J."/>
            <person name="Overmyer K."/>
            <person name="Hauser P.M."/>
            <person name="Pagni M."/>
        </authorList>
    </citation>
    <scope>NUCLEOTIDE SEQUENCE [LARGE SCALE GENOMIC DNA]</scope>
    <source>
        <strain evidence="2">PYCC 5710 / ATCC 11124 / CBS 356.35 / IMI 108563 / JCM 9778 / NBRC 8474</strain>
    </source>
</reference>
<accession>R4XE38</accession>
<evidence type="ECO:0000313" key="2">
    <source>
        <dbReference type="Proteomes" id="UP000013776"/>
    </source>
</evidence>
<name>R4XE38_TAPDE</name>
<dbReference type="VEuPathDB" id="FungiDB:TAPDE_002827"/>
<keyword evidence="2" id="KW-1185">Reference proteome</keyword>
<sequence length="224" mass="25194">MSSSLYRANHRRDPDNISLISAAPSLAPSYHTTFNDTQLIPPTYRSYISSESRPRAAARSYSSGSAPALNVYNIPGFQNFGVARNEEALHKIAARRHSEAVENTLKQFSVNYDRQEFGRGSSSHHPMLVAQSSRHRSRSMNLPMVEEAVDTRCPLIQDNETWDYGFMCQGSFPSLKAYQKNAREISKFEEKEAAIKRAHLRLCVPRHGSDASENSVVTDVSERD</sequence>
<dbReference type="EMBL" id="CAHR02000096">
    <property type="protein sequence ID" value="CCG82700.1"/>
    <property type="molecule type" value="Genomic_DNA"/>
</dbReference>
<proteinExistence type="predicted"/>
<evidence type="ECO:0000313" key="1">
    <source>
        <dbReference type="EMBL" id="CCG82700.1"/>
    </source>
</evidence>
<organism evidence="1 2">
    <name type="scientific">Taphrina deformans (strain PYCC 5710 / ATCC 11124 / CBS 356.35 / IMI 108563 / JCM 9778 / NBRC 8474)</name>
    <name type="common">Peach leaf curl fungus</name>
    <name type="synonym">Lalaria deformans</name>
    <dbReference type="NCBI Taxonomy" id="1097556"/>
    <lineage>
        <taxon>Eukaryota</taxon>
        <taxon>Fungi</taxon>
        <taxon>Dikarya</taxon>
        <taxon>Ascomycota</taxon>
        <taxon>Taphrinomycotina</taxon>
        <taxon>Taphrinomycetes</taxon>
        <taxon>Taphrinales</taxon>
        <taxon>Taphrinaceae</taxon>
        <taxon>Taphrina</taxon>
    </lineage>
</organism>
<protein>
    <submittedName>
        <fullName evidence="1">Uncharacterized protein</fullName>
    </submittedName>
</protein>
<gene>
    <name evidence="1" type="ORF">TAPDE_002827</name>
</gene>